<gene>
    <name evidence="1" type="ORF">PQQ73_16710</name>
</gene>
<protein>
    <submittedName>
        <fullName evidence="1">Uncharacterized protein</fullName>
    </submittedName>
</protein>
<reference evidence="1 2" key="1">
    <citation type="journal article" date="2024" name="Chem. Sci.">
        <title>Discovery of megapolipeptins by genome mining of a Burkholderiales bacteria collection.</title>
        <authorList>
            <person name="Paulo B.S."/>
            <person name="Recchia M.J.J."/>
            <person name="Lee S."/>
            <person name="Fergusson C.H."/>
            <person name="Romanowski S.B."/>
            <person name="Hernandez A."/>
            <person name="Krull N."/>
            <person name="Liu D.Y."/>
            <person name="Cavanagh H."/>
            <person name="Bos A."/>
            <person name="Gray C.A."/>
            <person name="Murphy B.T."/>
            <person name="Linington R.G."/>
            <person name="Eustaquio A.S."/>
        </authorList>
    </citation>
    <scope>NUCLEOTIDE SEQUENCE [LARGE SCALE GENOMIC DNA]</scope>
    <source>
        <strain evidence="1 2">RL17-350-BIC-E</strain>
    </source>
</reference>
<keyword evidence="2" id="KW-1185">Reference proteome</keyword>
<dbReference type="Proteomes" id="UP001629392">
    <property type="component" value="Unassembled WGS sequence"/>
</dbReference>
<evidence type="ECO:0000313" key="1">
    <source>
        <dbReference type="EMBL" id="MFM0717974.1"/>
    </source>
</evidence>
<comment type="caution">
    <text evidence="1">The sequence shown here is derived from an EMBL/GenBank/DDBJ whole genome shotgun (WGS) entry which is preliminary data.</text>
</comment>
<sequence>MLKDLYAHGTEVDYRTVSMCCFDYAALPLHQADRAASAPFSQSAQARPISTPLAKQVGSLPLQAPSAGNLDCHAGRVLPAHRAHADATEEGSVERRYGNPALRISFLMTFFCDLATLRVNTNPTPMGRIRGAAIERGQQPNRPARR</sequence>
<accession>A0ABW9EEE7</accession>
<dbReference type="RefSeq" id="WP_408153775.1">
    <property type="nucleotide sequence ID" value="NZ_JAQQCJ010000017.1"/>
</dbReference>
<proteinExistence type="predicted"/>
<name>A0ABW9EEE7_9BURK</name>
<dbReference type="EMBL" id="JAQQCL010000011">
    <property type="protein sequence ID" value="MFM0717974.1"/>
    <property type="molecule type" value="Genomic_DNA"/>
</dbReference>
<evidence type="ECO:0000313" key="2">
    <source>
        <dbReference type="Proteomes" id="UP001629392"/>
    </source>
</evidence>
<organism evidence="1 2">
    <name type="scientific">Paraburkholderia strydomiana</name>
    <dbReference type="NCBI Taxonomy" id="1245417"/>
    <lineage>
        <taxon>Bacteria</taxon>
        <taxon>Pseudomonadati</taxon>
        <taxon>Pseudomonadota</taxon>
        <taxon>Betaproteobacteria</taxon>
        <taxon>Burkholderiales</taxon>
        <taxon>Burkholderiaceae</taxon>
        <taxon>Paraburkholderia</taxon>
    </lineage>
</organism>